<feature type="binding site" evidence="10">
    <location>
        <position position="248"/>
    </location>
    <ligand>
        <name>Zn(2+)</name>
        <dbReference type="ChEBI" id="CHEBI:29105"/>
    </ligand>
</feature>
<dbReference type="GO" id="GO:0003924">
    <property type="term" value="F:GTPase activity"/>
    <property type="evidence" value="ECO:0007669"/>
    <property type="project" value="UniProtKB-UniRule"/>
</dbReference>
<feature type="domain" description="CP-type G" evidence="12">
    <location>
        <begin position="62"/>
        <end position="216"/>
    </location>
</feature>
<dbReference type="InterPro" id="IPR027417">
    <property type="entry name" value="P-loop_NTPase"/>
</dbReference>
<evidence type="ECO:0000313" key="13">
    <source>
        <dbReference type="EMBL" id="HIS66703.1"/>
    </source>
</evidence>
<feature type="binding site" evidence="10">
    <location>
        <position position="256"/>
    </location>
    <ligand>
        <name>Zn(2+)</name>
        <dbReference type="ChEBI" id="CHEBI:29105"/>
    </ligand>
</feature>
<dbReference type="InterPro" id="IPR031944">
    <property type="entry name" value="RsgA_N"/>
</dbReference>
<feature type="binding site" evidence="10">
    <location>
        <position position="243"/>
    </location>
    <ligand>
        <name>Zn(2+)</name>
        <dbReference type="ChEBI" id="CHEBI:29105"/>
    </ligand>
</feature>
<evidence type="ECO:0000259" key="12">
    <source>
        <dbReference type="PROSITE" id="PS51721"/>
    </source>
</evidence>
<dbReference type="Gene3D" id="1.10.40.50">
    <property type="entry name" value="Probable gtpase engc, domain 3"/>
    <property type="match status" value="1"/>
</dbReference>
<keyword evidence="2 10" id="KW-0690">Ribosome biogenesis</keyword>
<keyword evidence="5 10" id="KW-0547">Nucleotide-binding</keyword>
<protein>
    <recommendedName>
        <fullName evidence="10">Small ribosomal subunit biogenesis GTPase RsgA</fullName>
        <ecNumber evidence="10">3.6.1.-</ecNumber>
    </recommendedName>
</protein>
<comment type="similarity">
    <text evidence="10">Belongs to the TRAFAC class YlqF/YawG GTPase family. RsgA subfamily.</text>
</comment>
<evidence type="ECO:0000256" key="5">
    <source>
        <dbReference type="ARBA" id="ARBA00022741"/>
    </source>
</evidence>
<dbReference type="AlphaFoldDB" id="A0A9D1FD43"/>
<keyword evidence="1 10" id="KW-0963">Cytoplasm</keyword>
<comment type="caution">
    <text evidence="13">The sequence shown here is derived from an EMBL/GenBank/DDBJ whole genome shotgun (WGS) entry which is preliminary data.</text>
</comment>
<dbReference type="EC" id="3.6.1.-" evidence="10"/>
<dbReference type="Gene3D" id="2.40.50.140">
    <property type="entry name" value="Nucleic acid-binding proteins"/>
    <property type="match status" value="1"/>
</dbReference>
<dbReference type="PROSITE" id="PS51721">
    <property type="entry name" value="G_CP"/>
    <property type="match status" value="1"/>
</dbReference>
<evidence type="ECO:0000256" key="10">
    <source>
        <dbReference type="HAMAP-Rule" id="MF_01820"/>
    </source>
</evidence>
<comment type="subunit">
    <text evidence="10">Monomer. Associates with 30S ribosomal subunit, binds 16S rRNA.</text>
</comment>
<keyword evidence="9 10" id="KW-0342">GTP-binding</keyword>
<evidence type="ECO:0000256" key="3">
    <source>
        <dbReference type="ARBA" id="ARBA00022723"/>
    </source>
</evidence>
<evidence type="ECO:0000256" key="9">
    <source>
        <dbReference type="ARBA" id="ARBA00023134"/>
    </source>
</evidence>
<dbReference type="GO" id="GO:0019843">
    <property type="term" value="F:rRNA binding"/>
    <property type="evidence" value="ECO:0007669"/>
    <property type="project" value="UniProtKB-KW"/>
</dbReference>
<feature type="binding site" evidence="10">
    <location>
        <begin position="159"/>
        <end position="167"/>
    </location>
    <ligand>
        <name>GTP</name>
        <dbReference type="ChEBI" id="CHEBI:37565"/>
    </ligand>
</feature>
<evidence type="ECO:0000256" key="8">
    <source>
        <dbReference type="ARBA" id="ARBA00022884"/>
    </source>
</evidence>
<evidence type="ECO:0000256" key="7">
    <source>
        <dbReference type="ARBA" id="ARBA00022833"/>
    </source>
</evidence>
<dbReference type="CDD" id="cd01854">
    <property type="entry name" value="YjeQ_EngC"/>
    <property type="match status" value="1"/>
</dbReference>
<evidence type="ECO:0000256" key="6">
    <source>
        <dbReference type="ARBA" id="ARBA00022801"/>
    </source>
</evidence>
<name>A0A9D1FD43_9FIRM</name>
<reference evidence="13" key="1">
    <citation type="submission" date="2020-10" db="EMBL/GenBank/DDBJ databases">
        <authorList>
            <person name="Gilroy R."/>
        </authorList>
    </citation>
    <scope>NUCLEOTIDE SEQUENCE</scope>
    <source>
        <strain evidence="13">ChiHjej10B9-9673</strain>
    </source>
</reference>
<dbReference type="SUPFAM" id="SSF52540">
    <property type="entry name" value="P-loop containing nucleoside triphosphate hydrolases"/>
    <property type="match status" value="1"/>
</dbReference>
<organism evidence="13 14">
    <name type="scientific">Candidatus Scatomorpha merdipullorum</name>
    <dbReference type="NCBI Taxonomy" id="2840927"/>
    <lineage>
        <taxon>Bacteria</taxon>
        <taxon>Bacillati</taxon>
        <taxon>Bacillota</taxon>
        <taxon>Clostridia</taxon>
        <taxon>Eubacteriales</taxon>
        <taxon>Candidatus Scatomorpha</taxon>
    </lineage>
</organism>
<dbReference type="CDD" id="cd04466">
    <property type="entry name" value="S1_YloQ_GTPase"/>
    <property type="match status" value="1"/>
</dbReference>
<accession>A0A9D1FD43</accession>
<evidence type="ECO:0000256" key="4">
    <source>
        <dbReference type="ARBA" id="ARBA00022730"/>
    </source>
</evidence>
<keyword evidence="8 10" id="KW-0694">RNA-binding</keyword>
<keyword evidence="3 10" id="KW-0479">Metal-binding</keyword>
<evidence type="ECO:0000259" key="11">
    <source>
        <dbReference type="PROSITE" id="PS50936"/>
    </source>
</evidence>
<dbReference type="PANTHER" id="PTHR32120">
    <property type="entry name" value="SMALL RIBOSOMAL SUBUNIT BIOGENESIS GTPASE RSGA"/>
    <property type="match status" value="1"/>
</dbReference>
<dbReference type="PANTHER" id="PTHR32120:SF11">
    <property type="entry name" value="SMALL RIBOSOMAL SUBUNIT BIOGENESIS GTPASE RSGA 1, MITOCHONDRIAL-RELATED"/>
    <property type="match status" value="1"/>
</dbReference>
<dbReference type="InterPro" id="IPR004881">
    <property type="entry name" value="Ribosome_biogen_GTPase_RsgA"/>
</dbReference>
<dbReference type="Gene3D" id="3.40.50.300">
    <property type="entry name" value="P-loop containing nucleotide triphosphate hydrolases"/>
    <property type="match status" value="1"/>
</dbReference>
<keyword evidence="6 10" id="KW-0378">Hydrolase</keyword>
<dbReference type="Pfam" id="PF16745">
    <property type="entry name" value="RsgA_N"/>
    <property type="match status" value="1"/>
</dbReference>
<feature type="domain" description="EngC GTPase" evidence="11">
    <location>
        <begin position="71"/>
        <end position="214"/>
    </location>
</feature>
<dbReference type="Pfam" id="PF03193">
    <property type="entry name" value="RsgA_GTPase"/>
    <property type="match status" value="1"/>
</dbReference>
<dbReference type="PROSITE" id="PS50936">
    <property type="entry name" value="ENGC_GTPASE"/>
    <property type="match status" value="1"/>
</dbReference>
<evidence type="ECO:0000256" key="2">
    <source>
        <dbReference type="ARBA" id="ARBA00022517"/>
    </source>
</evidence>
<comment type="cofactor">
    <cofactor evidence="10">
        <name>Zn(2+)</name>
        <dbReference type="ChEBI" id="CHEBI:29105"/>
    </cofactor>
    <text evidence="10">Binds 1 zinc ion per subunit.</text>
</comment>
<dbReference type="InterPro" id="IPR012340">
    <property type="entry name" value="NA-bd_OB-fold"/>
</dbReference>
<reference evidence="13" key="2">
    <citation type="journal article" date="2021" name="PeerJ">
        <title>Extensive microbial diversity within the chicken gut microbiome revealed by metagenomics and culture.</title>
        <authorList>
            <person name="Gilroy R."/>
            <person name="Ravi A."/>
            <person name="Getino M."/>
            <person name="Pursley I."/>
            <person name="Horton D.L."/>
            <person name="Alikhan N.F."/>
            <person name="Baker D."/>
            <person name="Gharbi K."/>
            <person name="Hall N."/>
            <person name="Watson M."/>
            <person name="Adriaenssens E.M."/>
            <person name="Foster-Nyarko E."/>
            <person name="Jarju S."/>
            <person name="Secka A."/>
            <person name="Antonio M."/>
            <person name="Oren A."/>
            <person name="Chaudhuri R.R."/>
            <person name="La Ragione R."/>
            <person name="Hildebrand F."/>
            <person name="Pallen M.J."/>
        </authorList>
    </citation>
    <scope>NUCLEOTIDE SEQUENCE</scope>
    <source>
        <strain evidence="13">ChiHjej10B9-9673</strain>
    </source>
</reference>
<dbReference type="InterPro" id="IPR010914">
    <property type="entry name" value="RsgA_GTPase_dom"/>
</dbReference>
<dbReference type="SUPFAM" id="SSF50249">
    <property type="entry name" value="Nucleic acid-binding proteins"/>
    <property type="match status" value="1"/>
</dbReference>
<keyword evidence="7 10" id="KW-0862">Zinc</keyword>
<gene>
    <name evidence="10 13" type="primary">rsgA</name>
    <name evidence="13" type="ORF">IAC18_03970</name>
</gene>
<feature type="binding site" evidence="10">
    <location>
        <begin position="111"/>
        <end position="114"/>
    </location>
    <ligand>
        <name>GTP</name>
        <dbReference type="ChEBI" id="CHEBI:37565"/>
    </ligand>
</feature>
<dbReference type="GO" id="GO:0046872">
    <property type="term" value="F:metal ion binding"/>
    <property type="evidence" value="ECO:0007669"/>
    <property type="project" value="UniProtKB-KW"/>
</dbReference>
<dbReference type="Proteomes" id="UP000824001">
    <property type="component" value="Unassembled WGS sequence"/>
</dbReference>
<keyword evidence="4 10" id="KW-0699">rRNA-binding</keyword>
<dbReference type="GO" id="GO:0005737">
    <property type="term" value="C:cytoplasm"/>
    <property type="evidence" value="ECO:0007669"/>
    <property type="project" value="UniProtKB-SubCell"/>
</dbReference>
<dbReference type="NCBIfam" id="TIGR00157">
    <property type="entry name" value="ribosome small subunit-dependent GTPase A"/>
    <property type="match status" value="1"/>
</dbReference>
<dbReference type="EMBL" id="DVJK01000110">
    <property type="protein sequence ID" value="HIS66703.1"/>
    <property type="molecule type" value="Genomic_DNA"/>
</dbReference>
<dbReference type="GO" id="GO:0005525">
    <property type="term" value="F:GTP binding"/>
    <property type="evidence" value="ECO:0007669"/>
    <property type="project" value="UniProtKB-UniRule"/>
</dbReference>
<evidence type="ECO:0000313" key="14">
    <source>
        <dbReference type="Proteomes" id="UP000824001"/>
    </source>
</evidence>
<proteinExistence type="inferred from homology"/>
<evidence type="ECO:0000256" key="1">
    <source>
        <dbReference type="ARBA" id="ARBA00022490"/>
    </source>
</evidence>
<feature type="binding site" evidence="10">
    <location>
        <position position="250"/>
    </location>
    <ligand>
        <name>Zn(2+)</name>
        <dbReference type="ChEBI" id="CHEBI:29105"/>
    </ligand>
</feature>
<comment type="subcellular location">
    <subcellularLocation>
        <location evidence="10">Cytoplasm</location>
    </subcellularLocation>
</comment>
<dbReference type="HAMAP" id="MF_01820">
    <property type="entry name" value="GTPase_RsgA"/>
    <property type="match status" value="1"/>
</dbReference>
<dbReference type="GO" id="GO:0042274">
    <property type="term" value="P:ribosomal small subunit biogenesis"/>
    <property type="evidence" value="ECO:0007669"/>
    <property type="project" value="UniProtKB-UniRule"/>
</dbReference>
<dbReference type="InterPro" id="IPR030378">
    <property type="entry name" value="G_CP_dom"/>
</dbReference>
<sequence length="294" mass="32299">MEGVIVKALSGFYYVRSGDETVECRARGRFRLDGESPLVGDRVEISLDAQGRGRVDRILPRRNFFIRPAVANIDLLIAVASEAEPVTDPFLIDRVTTTAEHAGCALLICVNKSDASPSRRLRDIYAATPYKLIETSTVTGEGIAELAECIRGKVCAFSGNSGVGKSSILNALEPGLGLATGEISEKLGRGRHTTRHVEIFPVAGGFCADTPGFASFDVEQMPPIPKDELQHAFPEFAEYMGRCRFDDCAHMKEPGCAVREAVEAGRISPSRYESYKRLYEISARYKDWELKDKS</sequence>
<comment type="function">
    <text evidence="10">One of several proteins that assist in the late maturation steps of the functional core of the 30S ribosomal subunit. Helps release RbfA from mature subunits. May play a role in the assembly of ribosomal proteins into the subunit. Circularly permuted GTPase that catalyzes slow GTP hydrolysis, GTPase activity is stimulated by the 30S ribosomal subunit.</text>
</comment>